<dbReference type="EMBL" id="HBGW01000720">
    <property type="protein sequence ID" value="CAD9481552.1"/>
    <property type="molecule type" value="Transcribed_RNA"/>
</dbReference>
<accession>A0A6U6FZR9</accession>
<proteinExistence type="predicted"/>
<gene>
    <name evidence="1" type="ORF">BRAN1462_LOCUS457</name>
</gene>
<dbReference type="AlphaFoldDB" id="A0A6U6FZR9"/>
<sequence length="208" mass="22694">MASDYAARAVSVLGQRKDPYMELGKLCGQIGAKKAAVIDALRARPDLFSIEGNLVKYVASALDAVLEHEGESLNAACRSELRAALVWSSKPFQKAFVQYAQFKHQMDSPSANTVLQLGAQSYVAAGAGVPPWVEAKESEALNMFFGLVVHHLQILGKKRATEGDMRQVLEEAGVVIEGTSRGQKRSYDDGLDVVKNRCVAQKSGHRFW</sequence>
<evidence type="ECO:0000313" key="1">
    <source>
        <dbReference type="EMBL" id="CAD9481552.1"/>
    </source>
</evidence>
<reference evidence="1" key="1">
    <citation type="submission" date="2021-01" db="EMBL/GenBank/DDBJ databases">
        <authorList>
            <person name="Corre E."/>
            <person name="Pelletier E."/>
            <person name="Niang G."/>
            <person name="Scheremetjew M."/>
            <person name="Finn R."/>
            <person name="Kale V."/>
            <person name="Holt S."/>
            <person name="Cochrane G."/>
            <person name="Meng A."/>
            <person name="Brown T."/>
            <person name="Cohen L."/>
        </authorList>
    </citation>
    <scope>NUCLEOTIDE SEQUENCE</scope>
    <source>
        <strain evidence="1">RCC3387</strain>
    </source>
</reference>
<organism evidence="1">
    <name type="scientific">Zooxanthella nutricula</name>
    <dbReference type="NCBI Taxonomy" id="1333877"/>
    <lineage>
        <taxon>Eukaryota</taxon>
        <taxon>Sar</taxon>
        <taxon>Alveolata</taxon>
        <taxon>Dinophyceae</taxon>
        <taxon>Peridiniales</taxon>
        <taxon>Peridiniales incertae sedis</taxon>
        <taxon>Zooxanthella</taxon>
    </lineage>
</organism>
<name>A0A6U6FZR9_9DINO</name>
<protein>
    <submittedName>
        <fullName evidence="1">Uncharacterized protein</fullName>
    </submittedName>
</protein>